<dbReference type="Proteomes" id="UP001341840">
    <property type="component" value="Unassembled WGS sequence"/>
</dbReference>
<evidence type="ECO:0000313" key="2">
    <source>
        <dbReference type="EMBL" id="MED6152254.1"/>
    </source>
</evidence>
<dbReference type="EMBL" id="JASCZI010092345">
    <property type="protein sequence ID" value="MED6152254.1"/>
    <property type="molecule type" value="Genomic_DNA"/>
</dbReference>
<reference evidence="2 3" key="1">
    <citation type="journal article" date="2023" name="Plants (Basel)">
        <title>Bridging the Gap: Combining Genomics and Transcriptomics Approaches to Understand Stylosanthes scabra, an Orphan Legume from the Brazilian Caatinga.</title>
        <authorList>
            <person name="Ferreira-Neto J.R.C."/>
            <person name="da Silva M.D."/>
            <person name="Binneck E."/>
            <person name="de Melo N.F."/>
            <person name="da Silva R.H."/>
            <person name="de Melo A.L.T.M."/>
            <person name="Pandolfi V."/>
            <person name="Bustamante F.O."/>
            <person name="Brasileiro-Vidal A.C."/>
            <person name="Benko-Iseppon A.M."/>
        </authorList>
    </citation>
    <scope>NUCLEOTIDE SEQUENCE [LARGE SCALE GENOMIC DNA]</scope>
    <source>
        <tissue evidence="2">Leaves</tissue>
    </source>
</reference>
<feature type="compositionally biased region" description="Polar residues" evidence="1">
    <location>
        <begin position="70"/>
        <end position="86"/>
    </location>
</feature>
<accession>A0ABU6TUT0</accession>
<keyword evidence="3" id="KW-1185">Reference proteome</keyword>
<feature type="region of interest" description="Disordered" evidence="1">
    <location>
        <begin position="120"/>
        <end position="145"/>
    </location>
</feature>
<name>A0ABU6TUT0_9FABA</name>
<protein>
    <submittedName>
        <fullName evidence="2">Uncharacterized protein</fullName>
    </submittedName>
</protein>
<proteinExistence type="predicted"/>
<evidence type="ECO:0000313" key="3">
    <source>
        <dbReference type="Proteomes" id="UP001341840"/>
    </source>
</evidence>
<feature type="region of interest" description="Disordered" evidence="1">
    <location>
        <begin position="53"/>
        <end position="103"/>
    </location>
</feature>
<evidence type="ECO:0000256" key="1">
    <source>
        <dbReference type="SAM" id="MobiDB-lite"/>
    </source>
</evidence>
<sequence>MHALHANPPHVPLPPHSPTFLASPKRGWKRGHLPTSFSMHHLPPDKTVRVKKISSKGGKVLKRDNKLDHTSTPSKSQAKPTLQASTVGPRFLPSPNVTQGKASSPWSRFCHVFASPKRDSNMTIPQAPQALPSFKQGHVWTKSQT</sequence>
<gene>
    <name evidence="2" type="ORF">PIB30_090167</name>
</gene>
<feature type="region of interest" description="Disordered" evidence="1">
    <location>
        <begin position="1"/>
        <end position="24"/>
    </location>
</feature>
<comment type="caution">
    <text evidence="2">The sequence shown here is derived from an EMBL/GenBank/DDBJ whole genome shotgun (WGS) entry which is preliminary data.</text>
</comment>
<organism evidence="2 3">
    <name type="scientific">Stylosanthes scabra</name>
    <dbReference type="NCBI Taxonomy" id="79078"/>
    <lineage>
        <taxon>Eukaryota</taxon>
        <taxon>Viridiplantae</taxon>
        <taxon>Streptophyta</taxon>
        <taxon>Embryophyta</taxon>
        <taxon>Tracheophyta</taxon>
        <taxon>Spermatophyta</taxon>
        <taxon>Magnoliopsida</taxon>
        <taxon>eudicotyledons</taxon>
        <taxon>Gunneridae</taxon>
        <taxon>Pentapetalae</taxon>
        <taxon>rosids</taxon>
        <taxon>fabids</taxon>
        <taxon>Fabales</taxon>
        <taxon>Fabaceae</taxon>
        <taxon>Papilionoideae</taxon>
        <taxon>50 kb inversion clade</taxon>
        <taxon>dalbergioids sensu lato</taxon>
        <taxon>Dalbergieae</taxon>
        <taxon>Pterocarpus clade</taxon>
        <taxon>Stylosanthes</taxon>
    </lineage>
</organism>